<accession>A0A7X2G1Q5</accession>
<evidence type="ECO:0000259" key="5">
    <source>
        <dbReference type="Pfam" id="PF00535"/>
    </source>
</evidence>
<evidence type="ECO:0000313" key="6">
    <source>
        <dbReference type="EMBL" id="MRG89873.1"/>
    </source>
</evidence>
<evidence type="ECO:0000256" key="2">
    <source>
        <dbReference type="ARBA" id="ARBA00006739"/>
    </source>
</evidence>
<evidence type="ECO:0000256" key="1">
    <source>
        <dbReference type="ARBA" id="ARBA00004776"/>
    </source>
</evidence>
<sequence length="316" mass="37011">MKKICAVLVTYNRLKYLKKLLSSLEKMEYPLSGIFILNNNSTDGTTDFLTREGFTDISKGKNTNNKYVFNSEQNLGGSGGFANAIKIAKNLDYDYLWIMDDDVLPEKDCLTRLVQMMDKTKVQVAIPSRNDEFYQDRICSKFDFASVKKYCPYSRKQTISYPLTEDFYYVADMPFEGPLVKVDLIKKVGIPNAGFFLEYDDSDYAQRLQEYSKIIYVTKAILHRQLARKQQTLNLKKNNKDLYTWRTYYTLRNDIIFERKYGKNWRVKEISPRLLLVHKTIKSILDGYAKQNLPLLFKAYSDGMHNRMGKRIDPNY</sequence>
<dbReference type="PANTHER" id="PTHR43179">
    <property type="entry name" value="RHAMNOSYLTRANSFERASE WBBL"/>
    <property type="match status" value="1"/>
</dbReference>
<proteinExistence type="inferred from homology"/>
<evidence type="ECO:0000256" key="3">
    <source>
        <dbReference type="ARBA" id="ARBA00022676"/>
    </source>
</evidence>
<dbReference type="Pfam" id="PF00535">
    <property type="entry name" value="Glycos_transf_2"/>
    <property type="match status" value="1"/>
</dbReference>
<dbReference type="InterPro" id="IPR029044">
    <property type="entry name" value="Nucleotide-diphossugar_trans"/>
</dbReference>
<evidence type="ECO:0000313" key="7">
    <source>
        <dbReference type="Proteomes" id="UP000460207"/>
    </source>
</evidence>
<dbReference type="InterPro" id="IPR001173">
    <property type="entry name" value="Glyco_trans_2-like"/>
</dbReference>
<comment type="similarity">
    <text evidence="2">Belongs to the glycosyltransferase 2 family.</text>
</comment>
<dbReference type="CDD" id="cd04185">
    <property type="entry name" value="GT_2_like_b"/>
    <property type="match status" value="1"/>
</dbReference>
<dbReference type="Proteomes" id="UP000460207">
    <property type="component" value="Unassembled WGS sequence"/>
</dbReference>
<gene>
    <name evidence="6" type="ORF">GIX76_07740</name>
</gene>
<dbReference type="SUPFAM" id="SSF53448">
    <property type="entry name" value="Nucleotide-diphospho-sugar transferases"/>
    <property type="match status" value="1"/>
</dbReference>
<keyword evidence="3" id="KW-0328">Glycosyltransferase</keyword>
<comment type="pathway">
    <text evidence="1">Cell wall biogenesis; cell wall polysaccharide biosynthesis.</text>
</comment>
<organism evidence="6 7">
    <name type="scientific">Limosilactobacillus reuteri</name>
    <name type="common">Lactobacillus reuteri</name>
    <dbReference type="NCBI Taxonomy" id="1598"/>
    <lineage>
        <taxon>Bacteria</taxon>
        <taxon>Bacillati</taxon>
        <taxon>Bacillota</taxon>
        <taxon>Bacilli</taxon>
        <taxon>Lactobacillales</taxon>
        <taxon>Lactobacillaceae</taxon>
        <taxon>Limosilactobacillus</taxon>
    </lineage>
</organism>
<name>A0A7X2G1Q5_LIMRT</name>
<dbReference type="RefSeq" id="WP_153704174.1">
    <property type="nucleotide sequence ID" value="NZ_WJND01000011.1"/>
</dbReference>
<dbReference type="AlphaFoldDB" id="A0A7X2G1Q5"/>
<dbReference type="Gene3D" id="3.90.550.10">
    <property type="entry name" value="Spore Coat Polysaccharide Biosynthesis Protein SpsA, Chain A"/>
    <property type="match status" value="1"/>
</dbReference>
<dbReference type="PANTHER" id="PTHR43179:SF12">
    <property type="entry name" value="GALACTOFURANOSYLTRANSFERASE GLFT2"/>
    <property type="match status" value="1"/>
</dbReference>
<comment type="caution">
    <text evidence="6">The sequence shown here is derived from an EMBL/GenBank/DDBJ whole genome shotgun (WGS) entry which is preliminary data.</text>
</comment>
<keyword evidence="4 6" id="KW-0808">Transferase</keyword>
<dbReference type="GO" id="GO:0016757">
    <property type="term" value="F:glycosyltransferase activity"/>
    <property type="evidence" value="ECO:0007669"/>
    <property type="project" value="UniProtKB-KW"/>
</dbReference>
<reference evidence="6 7" key="1">
    <citation type="submission" date="2019-11" db="EMBL/GenBank/DDBJ databases">
        <title>Draft genome sequence of 12 host-associated Lactobacillus reuteri rodent strains.</title>
        <authorList>
            <person name="Zhang S."/>
            <person name="Ozcam M."/>
            <person name="Van Pijkeren J.P."/>
        </authorList>
    </citation>
    <scope>NUCLEOTIDE SEQUENCE [LARGE SCALE GENOMIC DNA]</scope>
    <source>
        <strain evidence="6 7">N4I</strain>
    </source>
</reference>
<dbReference type="EMBL" id="WJND01000011">
    <property type="protein sequence ID" value="MRG89873.1"/>
    <property type="molecule type" value="Genomic_DNA"/>
</dbReference>
<evidence type="ECO:0000256" key="4">
    <source>
        <dbReference type="ARBA" id="ARBA00022679"/>
    </source>
</evidence>
<protein>
    <submittedName>
        <fullName evidence="6">Glycosyltransferase</fullName>
    </submittedName>
</protein>
<feature type="domain" description="Glycosyltransferase 2-like" evidence="5">
    <location>
        <begin position="6"/>
        <end position="142"/>
    </location>
</feature>